<proteinExistence type="predicted"/>
<dbReference type="Pfam" id="PF13520">
    <property type="entry name" value="AA_permease_2"/>
    <property type="match status" value="1"/>
</dbReference>
<feature type="transmembrane region" description="Helical" evidence="7">
    <location>
        <begin position="104"/>
        <end position="121"/>
    </location>
</feature>
<organism evidence="8 9">
    <name type="scientific">Luteimicrobium album</name>
    <dbReference type="NCBI Taxonomy" id="1054550"/>
    <lineage>
        <taxon>Bacteria</taxon>
        <taxon>Bacillati</taxon>
        <taxon>Actinomycetota</taxon>
        <taxon>Actinomycetes</taxon>
        <taxon>Micrococcales</taxon>
        <taxon>Luteimicrobium</taxon>
    </lineage>
</organism>
<comment type="caution">
    <text evidence="8">The sequence shown here is derived from an EMBL/GenBank/DDBJ whole genome shotgun (WGS) entry which is preliminary data.</text>
</comment>
<gene>
    <name evidence="8" type="ORF">GCM10025864_13360</name>
</gene>
<protein>
    <submittedName>
        <fullName evidence="8">Amino acid transporter</fullName>
    </submittedName>
</protein>
<evidence type="ECO:0000256" key="1">
    <source>
        <dbReference type="ARBA" id="ARBA00004141"/>
    </source>
</evidence>
<keyword evidence="4 7" id="KW-1133">Transmembrane helix</keyword>
<feature type="transmembrane region" description="Helical" evidence="7">
    <location>
        <begin position="72"/>
        <end position="92"/>
    </location>
</feature>
<keyword evidence="5 7" id="KW-0472">Membrane</keyword>
<feature type="transmembrane region" description="Helical" evidence="7">
    <location>
        <begin position="225"/>
        <end position="248"/>
    </location>
</feature>
<dbReference type="PANTHER" id="PTHR43243">
    <property type="entry name" value="INNER MEMBRANE TRANSPORTER YGJI-RELATED"/>
    <property type="match status" value="1"/>
</dbReference>
<reference evidence="9" key="1">
    <citation type="journal article" date="2019" name="Int. J. Syst. Evol. Microbiol.">
        <title>The Global Catalogue of Microorganisms (GCM) 10K type strain sequencing project: providing services to taxonomists for standard genome sequencing and annotation.</title>
        <authorList>
            <consortium name="The Broad Institute Genomics Platform"/>
            <consortium name="The Broad Institute Genome Sequencing Center for Infectious Disease"/>
            <person name="Wu L."/>
            <person name="Ma J."/>
        </authorList>
    </citation>
    <scope>NUCLEOTIDE SEQUENCE [LARGE SCALE GENOMIC DNA]</scope>
    <source>
        <strain evidence="9">NBRC 106348</strain>
    </source>
</reference>
<keyword evidence="3 7" id="KW-0812">Transmembrane</keyword>
<feature type="transmembrane region" description="Helical" evidence="7">
    <location>
        <begin position="128"/>
        <end position="147"/>
    </location>
</feature>
<evidence type="ECO:0000256" key="3">
    <source>
        <dbReference type="ARBA" id="ARBA00022692"/>
    </source>
</evidence>
<feature type="transmembrane region" description="Helical" evidence="7">
    <location>
        <begin position="41"/>
        <end position="65"/>
    </location>
</feature>
<keyword evidence="2" id="KW-0813">Transport</keyword>
<feature type="transmembrane region" description="Helical" evidence="7">
    <location>
        <begin position="269"/>
        <end position="293"/>
    </location>
</feature>
<feature type="transmembrane region" description="Helical" evidence="7">
    <location>
        <begin position="422"/>
        <end position="440"/>
    </location>
</feature>
<comment type="subcellular location">
    <subcellularLocation>
        <location evidence="1">Membrane</location>
        <topology evidence="1">Multi-pass membrane protein</topology>
    </subcellularLocation>
</comment>
<feature type="region of interest" description="Disordered" evidence="6">
    <location>
        <begin position="1"/>
        <end position="23"/>
    </location>
</feature>
<evidence type="ECO:0000256" key="5">
    <source>
        <dbReference type="ARBA" id="ARBA00023136"/>
    </source>
</evidence>
<feature type="transmembrane region" description="Helical" evidence="7">
    <location>
        <begin position="313"/>
        <end position="336"/>
    </location>
</feature>
<keyword evidence="9" id="KW-1185">Reference proteome</keyword>
<evidence type="ECO:0000313" key="9">
    <source>
        <dbReference type="Proteomes" id="UP001157091"/>
    </source>
</evidence>
<evidence type="ECO:0000256" key="6">
    <source>
        <dbReference type="SAM" id="MobiDB-lite"/>
    </source>
</evidence>
<sequence>MPDDGAAPSVSRSGPGLRSVWRRKPIEPSDESRGLKRSLGLWQLTAIGLGAIIGAGIFTLAGAVAHTDAGPGVTISFLVAGIASACAALSYAEFGGMIPQAGSAYTYGYAVLGEAVGWFIGWDLLLEYTAIVAVVAISVSGYLSFLLESVGVHLPAWMLGAPGTGSGHKVDLFAMALCLLVAFLLTRGISSSARVETILVFVKVAIVVAVIVVGAFYITKSNYSPYLPFGIGGTITGAATVFFAVFGYDAMSTAAEESKEAQRNLPKAIVLSLAIAMVLYLLAATVLTGMQSYRDLDPTRAFAVAFDYVGLPGFAKVVAVGAIIGIFTVLFAFTLGASRVWFSMSRDGLLPGWFAQTNRNAVPHRPTWIIGVVAAAIAGFTPILDAAELTNIGILLAFIVVSGAVVVLRYRSPEVPRTFRLPWMPVVPIIGIGFSIYLITKLQPVTWLRFVVWFLIGVVVYAFYGYRHSHMSPDRPGDAPTSEVSDA</sequence>
<feature type="transmembrane region" description="Helical" evidence="7">
    <location>
        <begin position="390"/>
        <end position="410"/>
    </location>
</feature>
<dbReference type="Proteomes" id="UP001157091">
    <property type="component" value="Unassembled WGS sequence"/>
</dbReference>
<name>A0ABQ6HYU5_9MICO</name>
<evidence type="ECO:0000313" key="8">
    <source>
        <dbReference type="EMBL" id="GMA23577.1"/>
    </source>
</evidence>
<accession>A0ABQ6HYU5</accession>
<evidence type="ECO:0000256" key="4">
    <source>
        <dbReference type="ARBA" id="ARBA00022989"/>
    </source>
</evidence>
<dbReference type="Gene3D" id="1.20.1740.10">
    <property type="entry name" value="Amino acid/polyamine transporter I"/>
    <property type="match status" value="1"/>
</dbReference>
<evidence type="ECO:0000256" key="7">
    <source>
        <dbReference type="SAM" id="Phobius"/>
    </source>
</evidence>
<feature type="transmembrane region" description="Helical" evidence="7">
    <location>
        <begin position="367"/>
        <end position="384"/>
    </location>
</feature>
<feature type="transmembrane region" description="Helical" evidence="7">
    <location>
        <begin position="198"/>
        <end position="219"/>
    </location>
</feature>
<dbReference type="InterPro" id="IPR002293">
    <property type="entry name" value="AA/rel_permease1"/>
</dbReference>
<feature type="transmembrane region" description="Helical" evidence="7">
    <location>
        <begin position="167"/>
        <end position="186"/>
    </location>
</feature>
<dbReference type="PANTHER" id="PTHR43243:SF4">
    <property type="entry name" value="CATIONIC AMINO ACID TRANSPORTER 4"/>
    <property type="match status" value="1"/>
</dbReference>
<dbReference type="EMBL" id="BSUK01000001">
    <property type="protein sequence ID" value="GMA23577.1"/>
    <property type="molecule type" value="Genomic_DNA"/>
</dbReference>
<dbReference type="PIRSF" id="PIRSF006060">
    <property type="entry name" value="AA_transporter"/>
    <property type="match status" value="1"/>
</dbReference>
<feature type="transmembrane region" description="Helical" evidence="7">
    <location>
        <begin position="446"/>
        <end position="466"/>
    </location>
</feature>
<evidence type="ECO:0000256" key="2">
    <source>
        <dbReference type="ARBA" id="ARBA00022448"/>
    </source>
</evidence>